<dbReference type="PANTHER" id="PTHR37165">
    <property type="entry name" value="PEPTIDASE U56 FAMILY"/>
    <property type="match status" value="1"/>
</dbReference>
<evidence type="ECO:0000313" key="5">
    <source>
        <dbReference type="EMBL" id="SEG89429.1"/>
    </source>
</evidence>
<dbReference type="Gene3D" id="3.30.2320.10">
    <property type="entry name" value="hypothetical protein PF0899 domain"/>
    <property type="match status" value="1"/>
</dbReference>
<organism evidence="5 6">
    <name type="scientific">Actinacidiphila yanglinensis</name>
    <dbReference type="NCBI Taxonomy" id="310779"/>
    <lineage>
        <taxon>Bacteria</taxon>
        <taxon>Bacillati</taxon>
        <taxon>Actinomycetota</taxon>
        <taxon>Actinomycetes</taxon>
        <taxon>Kitasatosporales</taxon>
        <taxon>Streptomycetaceae</taxon>
        <taxon>Actinacidiphila</taxon>
    </lineage>
</organism>
<sequence length="272" mass="29104">MNNLHRELAPISDAAWADLEAEARRTFKRNVAARRIVDVPEPAGSELSAVPTGHLDEIAAPGRGVIARTRRSQPVVELRVPLTVDRAQVDDVERGAKDADWQPVKDAAKQLAFAEDRAVFEGYEAAGITGLRAASSNPELTLPADVRDYPDAISHAVTTLRLAGVDGAYTLALSADAYTAVSETSDHGYPIHQHIARLLDGDIVWAPAIDGAFLLATRGGDFELRLGQDVSIGYLGHTATTIDLYFQESLTFLVHTAEACVALTPSSGTKAV</sequence>
<proteinExistence type="inferred from homology"/>
<dbReference type="EMBL" id="FNVU01000020">
    <property type="protein sequence ID" value="SEG89429.1"/>
    <property type="molecule type" value="Genomic_DNA"/>
</dbReference>
<comment type="similarity">
    <text evidence="2">Belongs to the encapsulin family. Family 1 subfamily.</text>
</comment>
<dbReference type="Gene3D" id="3.30.2400.30">
    <property type="match status" value="1"/>
</dbReference>
<keyword evidence="6" id="KW-1185">Reference proteome</keyword>
<name>A0A1H6DW55_9ACTN</name>
<evidence type="ECO:0000256" key="1">
    <source>
        <dbReference type="ARBA" id="ARBA00033738"/>
    </source>
</evidence>
<evidence type="ECO:0000313" key="6">
    <source>
        <dbReference type="Proteomes" id="UP000236754"/>
    </source>
</evidence>
<gene>
    <name evidence="5" type="ORF">SAMN05216223_12081</name>
</gene>
<evidence type="ECO:0000256" key="4">
    <source>
        <dbReference type="ARBA" id="ARBA00050023"/>
    </source>
</evidence>
<dbReference type="Pfam" id="PF04454">
    <property type="entry name" value="Linocin_M18"/>
    <property type="match status" value="1"/>
</dbReference>
<dbReference type="OrthoDB" id="2922at2"/>
<dbReference type="PANTHER" id="PTHR37165:SF1">
    <property type="entry name" value="TYPE 1 ENCAPSULIN SHELL PROTEIN"/>
    <property type="match status" value="1"/>
</dbReference>
<comment type="subcellular location">
    <subcellularLocation>
        <location evidence="1">Encapsulin nanocompartment</location>
    </subcellularLocation>
</comment>
<dbReference type="InterPro" id="IPR051429">
    <property type="entry name" value="Encapsulin_nc"/>
</dbReference>
<dbReference type="AlphaFoldDB" id="A0A1H6DW55"/>
<evidence type="ECO:0000256" key="3">
    <source>
        <dbReference type="ARBA" id="ARBA00033787"/>
    </source>
</evidence>
<evidence type="ECO:0000256" key="2">
    <source>
        <dbReference type="ARBA" id="ARBA00033743"/>
    </source>
</evidence>
<protein>
    <recommendedName>
        <fullName evidence="4">Type 1 encapsulin shell protein</fullName>
    </recommendedName>
</protein>
<accession>A0A1H6DW55</accession>
<dbReference type="RefSeq" id="WP_103889691.1">
    <property type="nucleotide sequence ID" value="NZ_FNVU01000020.1"/>
</dbReference>
<dbReference type="NCBIfam" id="NF041155">
    <property type="entry name" value="encap_f1"/>
    <property type="match status" value="1"/>
</dbReference>
<dbReference type="InterPro" id="IPR007544">
    <property type="entry name" value="ENCAP"/>
</dbReference>
<dbReference type="PIRSF" id="PIRSF019254">
    <property type="entry name" value="CFP29"/>
    <property type="match status" value="1"/>
</dbReference>
<reference evidence="5 6" key="1">
    <citation type="submission" date="2016-10" db="EMBL/GenBank/DDBJ databases">
        <authorList>
            <person name="de Groot N.N."/>
        </authorList>
    </citation>
    <scope>NUCLEOTIDE SEQUENCE [LARGE SCALE GENOMIC DNA]</scope>
    <source>
        <strain evidence="5 6">CGMCC 4.2023</strain>
    </source>
</reference>
<keyword evidence="3" id="KW-1284">Encapsulin nanocompartment</keyword>
<dbReference type="GO" id="GO:0140737">
    <property type="term" value="C:encapsulin nanocompartment"/>
    <property type="evidence" value="ECO:0007669"/>
    <property type="project" value="UniProtKB-SubCell"/>
</dbReference>
<dbReference type="Proteomes" id="UP000236754">
    <property type="component" value="Unassembled WGS sequence"/>
</dbReference>